<evidence type="ECO:0000313" key="1">
    <source>
        <dbReference type="EMBL" id="MPN05143.1"/>
    </source>
</evidence>
<proteinExistence type="predicted"/>
<gene>
    <name evidence="1" type="ORF">SDC9_152393</name>
</gene>
<accession>A0A645EXC3</accession>
<comment type="caution">
    <text evidence="1">The sequence shown here is derived from an EMBL/GenBank/DDBJ whole genome shotgun (WGS) entry which is preliminary data.</text>
</comment>
<reference evidence="1" key="1">
    <citation type="submission" date="2019-08" db="EMBL/GenBank/DDBJ databases">
        <authorList>
            <person name="Kucharzyk K."/>
            <person name="Murdoch R.W."/>
            <person name="Higgins S."/>
            <person name="Loffler F."/>
        </authorList>
    </citation>
    <scope>NUCLEOTIDE SEQUENCE</scope>
</reference>
<dbReference type="EMBL" id="VSSQ01051058">
    <property type="protein sequence ID" value="MPN05143.1"/>
    <property type="molecule type" value="Genomic_DNA"/>
</dbReference>
<organism evidence="1">
    <name type="scientific">bioreactor metagenome</name>
    <dbReference type="NCBI Taxonomy" id="1076179"/>
    <lineage>
        <taxon>unclassified sequences</taxon>
        <taxon>metagenomes</taxon>
        <taxon>ecological metagenomes</taxon>
    </lineage>
</organism>
<protein>
    <submittedName>
        <fullName evidence="1">Uncharacterized protein</fullName>
    </submittedName>
</protein>
<dbReference type="AlphaFoldDB" id="A0A645EXC3"/>
<name>A0A645EXC3_9ZZZZ</name>
<sequence length="98" mass="10860">MVRQLVAVQQQIGQLQILQPRDDGNGHVAVGHHAVHAPRAQNVWQRNGRGIVPKRAGDKHEVVLPLGAIAQNGFVETLLKEVLQRVAVHVKQHRNGLR</sequence>